<name>A0A098EPQ6_9BACL</name>
<dbReference type="OrthoDB" id="334783at2"/>
<dbReference type="Proteomes" id="UP000043699">
    <property type="component" value="Unassembled WGS sequence"/>
</dbReference>
<dbReference type="SUPFAM" id="SSF56112">
    <property type="entry name" value="Protein kinase-like (PK-like)"/>
    <property type="match status" value="1"/>
</dbReference>
<evidence type="ECO:0000313" key="2">
    <source>
        <dbReference type="EMBL" id="CEG24269.1"/>
    </source>
</evidence>
<protein>
    <submittedName>
        <fullName evidence="2">Homoserine kinase</fullName>
    </submittedName>
</protein>
<organism evidence="2 3">
    <name type="scientific">Planococcus massiliensis</name>
    <dbReference type="NCBI Taxonomy" id="1499687"/>
    <lineage>
        <taxon>Bacteria</taxon>
        <taxon>Bacillati</taxon>
        <taxon>Bacillota</taxon>
        <taxon>Bacilli</taxon>
        <taxon>Bacillales</taxon>
        <taxon>Caryophanaceae</taxon>
        <taxon>Planococcus</taxon>
    </lineage>
</organism>
<evidence type="ECO:0000259" key="1">
    <source>
        <dbReference type="Pfam" id="PF01636"/>
    </source>
</evidence>
<reference evidence="2 3" key="1">
    <citation type="submission" date="2014-09" db="EMBL/GenBank/DDBJ databases">
        <authorList>
            <person name="Urmite Genomes Urmite Genomes"/>
        </authorList>
    </citation>
    <scope>NUCLEOTIDE SEQUENCE [LARGE SCALE GENOMIC DNA]</scope>
    <source>
        <strain evidence="2 3">ES2</strain>
    </source>
</reference>
<dbReference type="AlphaFoldDB" id="A0A098EPQ6"/>
<sequence>MDQIYEVTSDIKAWLQKSLGAKSEIKELIPLKGGTSSHLFEFTAVRDGRFEPFVLRLFTLEEWLAMEPDLAKHEAASLREAGKTGLTVPEIVAFDETGEFCGVPAVLMTKISGEVVLQPDDEKHWLKEMAAALSKIHLHKAEGFGWEYFAYNDALKMERPVWSSCPDEWMRAFRIVAGIRPHAEFCLIHRDYHPTNVLWEGAQISGIVDWVNACRGPAGIDVGHCRLNLALLYGIPAADGFLAAYEQAAGEKFTYHPYWDLSALVDFAEGTPTVYPGWTAFGVAGLTDELMRHRFDGYLLNLLKRFDR</sequence>
<dbReference type="STRING" id="1499687.BN1080_03291"/>
<dbReference type="PANTHER" id="PTHR21310">
    <property type="entry name" value="AMINOGLYCOSIDE PHOSPHOTRANSFERASE-RELATED-RELATED"/>
    <property type="match status" value="1"/>
</dbReference>
<dbReference type="InterPro" id="IPR011009">
    <property type="entry name" value="Kinase-like_dom_sf"/>
</dbReference>
<dbReference type="RefSeq" id="WP_052653716.1">
    <property type="nucleotide sequence ID" value="NZ_CCXS01000001.1"/>
</dbReference>
<keyword evidence="2" id="KW-0418">Kinase</keyword>
<accession>A0A098EPQ6</accession>
<proteinExistence type="predicted"/>
<dbReference type="Pfam" id="PF01636">
    <property type="entry name" value="APH"/>
    <property type="match status" value="1"/>
</dbReference>
<dbReference type="Gene3D" id="3.30.200.20">
    <property type="entry name" value="Phosphorylase Kinase, domain 1"/>
    <property type="match status" value="1"/>
</dbReference>
<gene>
    <name evidence="2" type="primary">thrB_2</name>
    <name evidence="2" type="ORF">BN1080_03291</name>
</gene>
<dbReference type="EMBL" id="CCXS01000001">
    <property type="protein sequence ID" value="CEG24269.1"/>
    <property type="molecule type" value="Genomic_DNA"/>
</dbReference>
<keyword evidence="3" id="KW-1185">Reference proteome</keyword>
<dbReference type="InterPro" id="IPR051678">
    <property type="entry name" value="AGP_Transferase"/>
</dbReference>
<dbReference type="GO" id="GO:0016301">
    <property type="term" value="F:kinase activity"/>
    <property type="evidence" value="ECO:0007669"/>
    <property type="project" value="UniProtKB-KW"/>
</dbReference>
<keyword evidence="2" id="KW-0808">Transferase</keyword>
<dbReference type="Gene3D" id="3.90.1200.10">
    <property type="match status" value="1"/>
</dbReference>
<feature type="domain" description="Aminoglycoside phosphotransferase" evidence="1">
    <location>
        <begin position="29"/>
        <end position="256"/>
    </location>
</feature>
<evidence type="ECO:0000313" key="3">
    <source>
        <dbReference type="Proteomes" id="UP000043699"/>
    </source>
</evidence>
<dbReference type="InterPro" id="IPR002575">
    <property type="entry name" value="Aminoglycoside_PTrfase"/>
</dbReference>